<comment type="caution">
    <text evidence="3">The sequence shown here is derived from an EMBL/GenBank/DDBJ whole genome shotgun (WGS) entry which is preliminary data.</text>
</comment>
<feature type="compositionally biased region" description="Basic and acidic residues" evidence="1">
    <location>
        <begin position="146"/>
        <end position="169"/>
    </location>
</feature>
<organism evidence="3 4">
    <name type="scientific">Paratrimastix pyriformis</name>
    <dbReference type="NCBI Taxonomy" id="342808"/>
    <lineage>
        <taxon>Eukaryota</taxon>
        <taxon>Metamonada</taxon>
        <taxon>Preaxostyla</taxon>
        <taxon>Paratrimastigidae</taxon>
        <taxon>Paratrimastix</taxon>
    </lineage>
</organism>
<accession>A0ABQ8UH53</accession>
<dbReference type="InterPro" id="IPR009027">
    <property type="entry name" value="Ribosomal_bL9/RNase_H1_N"/>
</dbReference>
<reference evidence="3" key="1">
    <citation type="journal article" date="2022" name="bioRxiv">
        <title>Genomics of Preaxostyla Flagellates Illuminates Evolutionary Transitions and the Path Towards Mitochondrial Loss.</title>
        <authorList>
            <person name="Novak L.V.F."/>
            <person name="Treitli S.C."/>
            <person name="Pyrih J."/>
            <person name="Halakuc P."/>
            <person name="Pipaliya S.V."/>
            <person name="Vacek V."/>
            <person name="Brzon O."/>
            <person name="Soukal P."/>
            <person name="Eme L."/>
            <person name="Dacks J.B."/>
            <person name="Karnkowska A."/>
            <person name="Elias M."/>
            <person name="Hampl V."/>
        </authorList>
    </citation>
    <scope>NUCLEOTIDE SEQUENCE</scope>
    <source>
        <strain evidence="3">RCP-MX</strain>
    </source>
</reference>
<dbReference type="Gene3D" id="3.40.970.10">
    <property type="entry name" value="Ribonuclease H1, N-terminal domain"/>
    <property type="match status" value="2"/>
</dbReference>
<dbReference type="EMBL" id="JAPMOS010000027">
    <property type="protein sequence ID" value="KAJ4458577.1"/>
    <property type="molecule type" value="Genomic_DNA"/>
</dbReference>
<evidence type="ECO:0000313" key="4">
    <source>
        <dbReference type="Proteomes" id="UP001141327"/>
    </source>
</evidence>
<feature type="region of interest" description="Disordered" evidence="1">
    <location>
        <begin position="217"/>
        <end position="238"/>
    </location>
</feature>
<dbReference type="Proteomes" id="UP001141327">
    <property type="component" value="Unassembled WGS sequence"/>
</dbReference>
<proteinExistence type="predicted"/>
<dbReference type="SUPFAM" id="SSF55658">
    <property type="entry name" value="L9 N-domain-like"/>
    <property type="match status" value="2"/>
</dbReference>
<sequence>MPKKAGGFYAVANGRHPGVYRSWDKARTEVEGFSQCCHQRFDTRAEARKFIAERAASVSANQREERARARVERAESVLENRRAELARAEAERSQWTATSRDEEPDSPPPRRYYAVTAGRHPGVYDSWAKASAELGGGRSLVQSFSSREEARSWMGPDYRDGRGGDRGFDGGESDGGYNRGYGGSGYNRGSGGGGYNRGYGGGRYSRSYGDGGYGGGGYKRGYGRGGVDGGAGEYGDDS</sequence>
<name>A0ABQ8UH53_9EUKA</name>
<feature type="domain" description="Ribonuclease H1 N-terminal" evidence="2">
    <location>
        <begin position="8"/>
        <end position="50"/>
    </location>
</feature>
<evidence type="ECO:0000259" key="2">
    <source>
        <dbReference type="Pfam" id="PF01693"/>
    </source>
</evidence>
<evidence type="ECO:0000313" key="3">
    <source>
        <dbReference type="EMBL" id="KAJ4458577.1"/>
    </source>
</evidence>
<feature type="region of interest" description="Disordered" evidence="1">
    <location>
        <begin position="143"/>
        <end position="197"/>
    </location>
</feature>
<dbReference type="InterPro" id="IPR037056">
    <property type="entry name" value="RNase_H1_N_sf"/>
</dbReference>
<dbReference type="Pfam" id="PF01693">
    <property type="entry name" value="Cauli_VI"/>
    <property type="match status" value="2"/>
</dbReference>
<feature type="domain" description="Ribonuclease H1 N-terminal" evidence="2">
    <location>
        <begin position="111"/>
        <end position="153"/>
    </location>
</feature>
<protein>
    <recommendedName>
        <fullName evidence="2">Ribonuclease H1 N-terminal domain-containing protein</fullName>
    </recommendedName>
</protein>
<gene>
    <name evidence="3" type="ORF">PAPYR_5539</name>
</gene>
<feature type="region of interest" description="Disordered" evidence="1">
    <location>
        <begin position="84"/>
        <end position="110"/>
    </location>
</feature>
<evidence type="ECO:0000256" key="1">
    <source>
        <dbReference type="SAM" id="MobiDB-lite"/>
    </source>
</evidence>
<keyword evidence="4" id="KW-1185">Reference proteome</keyword>
<dbReference type="InterPro" id="IPR011320">
    <property type="entry name" value="RNase_H1_N"/>
</dbReference>
<feature type="compositionally biased region" description="Gly residues" evidence="1">
    <location>
        <begin position="173"/>
        <end position="197"/>
    </location>
</feature>